<reference evidence="1" key="2">
    <citation type="submission" date="2015-06" db="EMBL/GenBank/DDBJ databases">
        <title>Environmentally co-occuring mercury resistance plasmids are genetically and phenotypically diverse and confer variable context-dependent fitness effects.</title>
        <authorList>
            <person name="Hall J.P.J."/>
            <person name="Harrison E."/>
            <person name="Lilley A.K."/>
            <person name="Paterson S."/>
            <person name="Spiers A.J."/>
            <person name="Brockhurst M.A."/>
        </authorList>
    </citation>
    <scope>NUCLEOTIDE SEQUENCE [LARGE SCALE GENOMIC DNA]</scope>
    <source>
        <strain evidence="1">SBW25</strain>
        <plasmid evidence="1">pQBR57</plasmid>
    </source>
</reference>
<gene>
    <name evidence="1" type="ORF">PQBR57_0013</name>
</gene>
<sequence length="46" mass="5041">MSPADSHVLNENLLRELLDSLAGTHSSIILHRALKSISGIALKDFR</sequence>
<accession>A0A0G4E3Y5</accession>
<evidence type="ECO:0000313" key="1">
    <source>
        <dbReference type="EMBL" id="CEK41966.1"/>
    </source>
</evidence>
<dbReference type="AlphaFoldDB" id="A0A0G4E3Y5"/>
<name>A0A0G4E3Y5_PSEFS</name>
<proteinExistence type="predicted"/>
<geneLocation type="plasmid" evidence="1">
    <name>pQBR57</name>
</geneLocation>
<reference evidence="1" key="1">
    <citation type="submission" date="2014-12" db="EMBL/GenBank/DDBJ databases">
        <authorList>
            <person name="Hall J."/>
        </authorList>
    </citation>
    <scope>NUCLEOTIDE SEQUENCE [LARGE SCALE GENOMIC DNA]</scope>
    <source>
        <strain evidence="1">SBW25</strain>
        <plasmid evidence="1">pQBR57</plasmid>
    </source>
</reference>
<organism evidence="1">
    <name type="scientific">Pseudomonas fluorescens (strain SBW25)</name>
    <dbReference type="NCBI Taxonomy" id="216595"/>
    <lineage>
        <taxon>Bacteria</taxon>
        <taxon>Pseudomonadati</taxon>
        <taxon>Pseudomonadota</taxon>
        <taxon>Gammaproteobacteria</taxon>
        <taxon>Pseudomonadales</taxon>
        <taxon>Pseudomonadaceae</taxon>
        <taxon>Pseudomonas</taxon>
    </lineage>
</organism>
<keyword evidence="1" id="KW-0614">Plasmid</keyword>
<protein>
    <submittedName>
        <fullName evidence="1">Uncharacterized protein</fullName>
    </submittedName>
</protein>
<dbReference type="EMBL" id="LN713926">
    <property type="protein sequence ID" value="CEK41966.1"/>
    <property type="molecule type" value="Genomic_DNA"/>
</dbReference>